<feature type="compositionally biased region" description="Basic residues" evidence="1">
    <location>
        <begin position="145"/>
        <end position="161"/>
    </location>
</feature>
<keyword evidence="2" id="KW-0812">Transmembrane</keyword>
<reference evidence="3 4" key="1">
    <citation type="submission" date="2016-10" db="EMBL/GenBank/DDBJ databases">
        <authorList>
            <person name="de Groot N.N."/>
        </authorList>
    </citation>
    <scope>NUCLEOTIDE SEQUENCE [LARGE SCALE GENOMIC DNA]</scope>
    <source>
        <strain evidence="3 4">AA1</strain>
    </source>
</reference>
<dbReference type="Proteomes" id="UP000198870">
    <property type="component" value="Unassembled WGS sequence"/>
</dbReference>
<keyword evidence="4" id="KW-1185">Reference proteome</keyword>
<evidence type="ECO:0000313" key="4">
    <source>
        <dbReference type="Proteomes" id="UP000198870"/>
    </source>
</evidence>
<dbReference type="EMBL" id="FMUX01000002">
    <property type="protein sequence ID" value="SCX92322.1"/>
    <property type="molecule type" value="Genomic_DNA"/>
</dbReference>
<dbReference type="AlphaFoldDB" id="A0A1G5BQ61"/>
<evidence type="ECO:0000256" key="1">
    <source>
        <dbReference type="SAM" id="MobiDB-lite"/>
    </source>
</evidence>
<proteinExistence type="predicted"/>
<sequence>MLRRSSNAWGHPPGSPTGRFKNGVERPWRIGPQGSQQGIVGEVDLRDRLVLAAPFAGALPLLPFLLFCPSLRTLPLFGILTTPVLGRAVDHRPFVLHSIPPFPYSEATAPGQQRSQGPWKNPAASRRISARPGHGPVTDMEDSKKHRGRKSNGKRERKGKGTHGERMQGVRRRIHVRVTCTYSTTPERLCQREAKASSRRLFFCNPFPAPVS</sequence>
<feature type="region of interest" description="Disordered" evidence="1">
    <location>
        <begin position="1"/>
        <end position="35"/>
    </location>
</feature>
<feature type="transmembrane region" description="Helical" evidence="2">
    <location>
        <begin position="49"/>
        <end position="67"/>
    </location>
</feature>
<evidence type="ECO:0000256" key="2">
    <source>
        <dbReference type="SAM" id="Phobius"/>
    </source>
</evidence>
<keyword evidence="2" id="KW-1133">Transmembrane helix</keyword>
<protein>
    <submittedName>
        <fullName evidence="3">Uncharacterized protein</fullName>
    </submittedName>
</protein>
<keyword evidence="2" id="KW-0472">Membrane</keyword>
<dbReference type="STRING" id="419481.SAMN05216233_102139"/>
<evidence type="ECO:0000313" key="3">
    <source>
        <dbReference type="EMBL" id="SCX92322.1"/>
    </source>
</evidence>
<name>A0A1G5BQ61_9BACT</name>
<organism evidence="3 4">
    <name type="scientific">Desulfoluna spongiiphila</name>
    <dbReference type="NCBI Taxonomy" id="419481"/>
    <lineage>
        <taxon>Bacteria</taxon>
        <taxon>Pseudomonadati</taxon>
        <taxon>Thermodesulfobacteriota</taxon>
        <taxon>Desulfobacteria</taxon>
        <taxon>Desulfobacterales</taxon>
        <taxon>Desulfolunaceae</taxon>
        <taxon>Desulfoluna</taxon>
    </lineage>
</organism>
<feature type="region of interest" description="Disordered" evidence="1">
    <location>
        <begin position="105"/>
        <end position="172"/>
    </location>
</feature>
<gene>
    <name evidence="3" type="ORF">SAMN05216233_102139</name>
</gene>
<accession>A0A1G5BQ61</accession>